<reference evidence="3 4" key="1">
    <citation type="submission" date="2011-09" db="EMBL/GenBank/DDBJ databases">
        <authorList>
            <consortium name="US DOE Joint Genome Institute (JGI-PGF)"/>
            <person name="Lucas S."/>
            <person name="Han J."/>
            <person name="Lapidus A."/>
            <person name="Cheng J.-F."/>
            <person name="Goodwin L."/>
            <person name="Pitluck S."/>
            <person name="Peters L."/>
            <person name="Land M.L."/>
            <person name="Hauser L."/>
            <person name="Brambilla E."/>
            <person name="Klenk H.-P."/>
            <person name="Woyke T.J."/>
        </authorList>
    </citation>
    <scope>NUCLEOTIDE SEQUENCE [LARGE SCALE GENOMIC DNA]</scope>
    <source>
        <strain evidence="3 4">K62</strain>
    </source>
</reference>
<feature type="region of interest" description="Disordered" evidence="1">
    <location>
        <begin position="40"/>
        <end position="63"/>
    </location>
</feature>
<name>I1D6E2_9PSEU</name>
<evidence type="ECO:0000256" key="2">
    <source>
        <dbReference type="SAM" id="Phobius"/>
    </source>
</evidence>
<gene>
    <name evidence="3" type="ORF">SacglDRAFT_03664</name>
</gene>
<accession>I1D6E2</accession>
<keyword evidence="2" id="KW-0472">Membrane</keyword>
<dbReference type="RefSeq" id="WP_005466307.1">
    <property type="nucleotide sequence ID" value="NZ_CM001484.1"/>
</dbReference>
<proteinExistence type="predicted"/>
<dbReference type="eggNOG" id="ENOG5033R0Q">
    <property type="taxonomic scope" value="Bacteria"/>
</dbReference>
<dbReference type="OrthoDB" id="3341722at2"/>
<evidence type="ECO:0000256" key="1">
    <source>
        <dbReference type="SAM" id="MobiDB-lite"/>
    </source>
</evidence>
<keyword evidence="2" id="KW-0812">Transmembrane</keyword>
<reference evidence="4" key="2">
    <citation type="submission" date="2012-01" db="EMBL/GenBank/DDBJ databases">
        <title>Noncontiguous Finished sequence of chromosome of Saccharomonospora glauca K62.</title>
        <authorList>
            <consortium name="US DOE Joint Genome Institute"/>
            <person name="Lucas S."/>
            <person name="Han J."/>
            <person name="Lapidus A."/>
            <person name="Cheng J.-F."/>
            <person name="Goodwin L."/>
            <person name="Pitluck S."/>
            <person name="Peters L."/>
            <person name="Mikhailova N."/>
            <person name="Held B."/>
            <person name="Detter J.C."/>
            <person name="Han C."/>
            <person name="Tapia R."/>
            <person name="Land M."/>
            <person name="Hauser L."/>
            <person name="Kyrpides N."/>
            <person name="Ivanova N."/>
            <person name="Pagani I."/>
            <person name="Brambilla E.-M."/>
            <person name="Klenk H.-P."/>
            <person name="Woyke T."/>
        </authorList>
    </citation>
    <scope>NUCLEOTIDE SEQUENCE [LARGE SCALE GENOMIC DNA]</scope>
    <source>
        <strain evidence="4">K62</strain>
    </source>
</reference>
<dbReference type="STRING" id="928724.SacglDRAFT_03664"/>
<evidence type="ECO:0000313" key="4">
    <source>
        <dbReference type="Proteomes" id="UP000005087"/>
    </source>
</evidence>
<dbReference type="AlphaFoldDB" id="I1D6E2"/>
<organism evidence="3 4">
    <name type="scientific">Saccharomonospora glauca K62</name>
    <dbReference type="NCBI Taxonomy" id="928724"/>
    <lineage>
        <taxon>Bacteria</taxon>
        <taxon>Bacillati</taxon>
        <taxon>Actinomycetota</taxon>
        <taxon>Actinomycetes</taxon>
        <taxon>Pseudonocardiales</taxon>
        <taxon>Pseudonocardiaceae</taxon>
        <taxon>Saccharomonospora</taxon>
    </lineage>
</organism>
<dbReference type="EMBL" id="CM001484">
    <property type="protein sequence ID" value="EIF00517.1"/>
    <property type="molecule type" value="Genomic_DNA"/>
</dbReference>
<protein>
    <submittedName>
        <fullName evidence="3">Uncharacterized protein</fullName>
    </submittedName>
</protein>
<keyword evidence="4" id="KW-1185">Reference proteome</keyword>
<evidence type="ECO:0000313" key="3">
    <source>
        <dbReference type="EMBL" id="EIF00517.1"/>
    </source>
</evidence>
<sequence>MADRARSDNAKARRGWRRWGVLVLAAVALVVFVGAQPGPPDASYARRSSTKPVEGSAGELSDYGVPSVDEMTALVDEQPVVRLPGSIAVWDEEKVRDAIGDAGYRILVVPPGLDAAERDRVHEVENADITVYGTQVIGEIYEVVGEGLETWRDQFARGDVTGLLTFLIRKQRGLPEETVDSDFAWRDPTESELAEVVDDLRDTGVHVAEGATLSRVPEDAARDAFPDRDLLVVALPMQPRDEPLVQYGPALTEAFPDTPIVVMYGSWIEYYGPHRDEFAEVAATSFYAQFGQLLSRTDYPQDNVLNVYLNRVSDLRFSGVFGRPRPPEPFDPMPTALLALPLVFLLCVAAFVTMSLRPIFGGGVRPRSSSARLAGLTALSIEVSGLSGRDTDPALVRAITTLREVGKAAENTKLSDSYIQSLLDDVERDLASVAAALGRPDYAPDVYLRSRIA</sequence>
<keyword evidence="2" id="KW-1133">Transmembrane helix</keyword>
<dbReference type="HOGENOM" id="CLU_032386_0_0_11"/>
<feature type="transmembrane region" description="Helical" evidence="2">
    <location>
        <begin position="336"/>
        <end position="360"/>
    </location>
</feature>
<dbReference type="Proteomes" id="UP000005087">
    <property type="component" value="Chromosome"/>
</dbReference>